<evidence type="ECO:0000256" key="5">
    <source>
        <dbReference type="PROSITE-ProRule" id="PRU00277"/>
    </source>
</evidence>
<dbReference type="GO" id="GO:0005783">
    <property type="term" value="C:endoplasmic reticulum"/>
    <property type="evidence" value="ECO:0007669"/>
    <property type="project" value="TreeGrafter"/>
</dbReference>
<evidence type="ECO:0000256" key="4">
    <source>
        <dbReference type="ARBA" id="ARBA00023235"/>
    </source>
</evidence>
<feature type="domain" description="PPIase FKBP-type" evidence="6">
    <location>
        <begin position="1"/>
        <end position="85"/>
    </location>
</feature>
<protein>
    <recommendedName>
        <fullName evidence="2 5">peptidylprolyl isomerase</fullName>
        <ecNumber evidence="2 5">5.2.1.8</ecNumber>
    </recommendedName>
</protein>
<evidence type="ECO:0000256" key="1">
    <source>
        <dbReference type="ARBA" id="ARBA00000971"/>
    </source>
</evidence>
<dbReference type="PROSITE" id="PS50059">
    <property type="entry name" value="FKBP_PPIASE"/>
    <property type="match status" value="1"/>
</dbReference>
<organism evidence="7">
    <name type="scientific">Phaeodactylum tricornutum</name>
    <name type="common">Diatom</name>
    <dbReference type="NCBI Taxonomy" id="2850"/>
    <lineage>
        <taxon>Eukaryota</taxon>
        <taxon>Sar</taxon>
        <taxon>Stramenopiles</taxon>
        <taxon>Ochrophyta</taxon>
        <taxon>Bacillariophyta</taxon>
        <taxon>Bacillariophyceae</taxon>
        <taxon>Bacillariophycidae</taxon>
        <taxon>Naviculales</taxon>
        <taxon>Phaeodactylaceae</taxon>
        <taxon>Phaeodactylum</taxon>
    </lineage>
</organism>
<gene>
    <name evidence="7" type="ORF">PTTT1_LOCUS32782</name>
</gene>
<dbReference type="InterPro" id="IPR046357">
    <property type="entry name" value="PPIase_dom_sf"/>
</dbReference>
<dbReference type="EC" id="5.2.1.8" evidence="2 5"/>
<evidence type="ECO:0000256" key="2">
    <source>
        <dbReference type="ARBA" id="ARBA00013194"/>
    </source>
</evidence>
<name>A0A8J9T797_PHATR</name>
<dbReference type="GO" id="GO:0003755">
    <property type="term" value="F:peptidyl-prolyl cis-trans isomerase activity"/>
    <property type="evidence" value="ECO:0007669"/>
    <property type="project" value="UniProtKB-KW"/>
</dbReference>
<evidence type="ECO:0000256" key="3">
    <source>
        <dbReference type="ARBA" id="ARBA00023110"/>
    </source>
</evidence>
<dbReference type="InterPro" id="IPR001179">
    <property type="entry name" value="PPIase_FKBP_dom"/>
</dbReference>
<keyword evidence="4 5" id="KW-0413">Isomerase</keyword>
<dbReference type="EMBL" id="OU594964">
    <property type="protein sequence ID" value="CAG9286579.1"/>
    <property type="molecule type" value="Genomic_DNA"/>
</dbReference>
<dbReference type="AlphaFoldDB" id="A0A8J9T797"/>
<sequence>GDAITVSYVGKLGNGYEFDRSKSFTFVLGAGEVIKGWDQGLEGMLLGGRRTLVVPSKFGYGKRGCAPDIPGGATLHFTVFLKKVQKHKD</sequence>
<reference evidence="7" key="1">
    <citation type="submission" date="2022-02" db="EMBL/GenBank/DDBJ databases">
        <authorList>
            <person name="Giguere J D."/>
        </authorList>
    </citation>
    <scope>NUCLEOTIDE SEQUENCE</scope>
    <source>
        <strain evidence="7">CCAP 1055/1</strain>
    </source>
</reference>
<evidence type="ECO:0000313" key="7">
    <source>
        <dbReference type="EMBL" id="CAG9286579.1"/>
    </source>
</evidence>
<accession>A0A8J9T797</accession>
<dbReference type="PANTHER" id="PTHR45779:SF7">
    <property type="entry name" value="PEPTIDYLPROLYL ISOMERASE"/>
    <property type="match status" value="1"/>
</dbReference>
<dbReference type="SUPFAM" id="SSF54534">
    <property type="entry name" value="FKBP-like"/>
    <property type="match status" value="1"/>
</dbReference>
<dbReference type="Pfam" id="PF00254">
    <property type="entry name" value="FKBP_C"/>
    <property type="match status" value="1"/>
</dbReference>
<dbReference type="PANTHER" id="PTHR45779">
    <property type="entry name" value="PEPTIDYLPROLYL ISOMERASE"/>
    <property type="match status" value="1"/>
</dbReference>
<proteinExistence type="predicted"/>
<feature type="non-terminal residue" evidence="7">
    <location>
        <position position="1"/>
    </location>
</feature>
<comment type="catalytic activity">
    <reaction evidence="1 5">
        <text>[protein]-peptidylproline (omega=180) = [protein]-peptidylproline (omega=0)</text>
        <dbReference type="Rhea" id="RHEA:16237"/>
        <dbReference type="Rhea" id="RHEA-COMP:10747"/>
        <dbReference type="Rhea" id="RHEA-COMP:10748"/>
        <dbReference type="ChEBI" id="CHEBI:83833"/>
        <dbReference type="ChEBI" id="CHEBI:83834"/>
        <dbReference type="EC" id="5.2.1.8"/>
    </reaction>
</comment>
<dbReference type="Proteomes" id="UP000836788">
    <property type="component" value="Chromosome 23"/>
</dbReference>
<evidence type="ECO:0000259" key="6">
    <source>
        <dbReference type="PROSITE" id="PS50059"/>
    </source>
</evidence>
<keyword evidence="3 5" id="KW-0697">Rotamase</keyword>
<dbReference type="InterPro" id="IPR044609">
    <property type="entry name" value="FKBP2/11"/>
</dbReference>
<dbReference type="Gene3D" id="3.10.50.40">
    <property type="match status" value="1"/>
</dbReference>